<evidence type="ECO:0000313" key="16">
    <source>
        <dbReference type="Proteomes" id="UP000054859"/>
    </source>
</evidence>
<dbReference type="Pfam" id="PF20510">
    <property type="entry name" value="HgmA_N"/>
    <property type="match status" value="1"/>
</dbReference>
<proteinExistence type="inferred from homology"/>
<dbReference type="PATRIC" id="fig|45056.6.peg.1535"/>
<reference evidence="14 16" key="1">
    <citation type="submission" date="2015-11" db="EMBL/GenBank/DDBJ databases">
        <title>Identification of large and diverse effector repertoires of 38 Legionella species.</title>
        <authorList>
            <person name="Burstein D."/>
            <person name="Amaro F."/>
            <person name="Zusman T."/>
            <person name="Lifshitz Z."/>
            <person name="Cohen O."/>
            <person name="Gilbert J.A."/>
            <person name="Pupko T."/>
            <person name="Shuman H.A."/>
            <person name="Segal G."/>
        </authorList>
    </citation>
    <scope>NUCLEOTIDE SEQUENCE [LARGE SCALE GENOMIC DNA]</scope>
    <source>
        <strain evidence="14 16">1762-AUS-E</strain>
    </source>
</reference>
<evidence type="ECO:0000256" key="1">
    <source>
        <dbReference type="ARBA" id="ARBA00001962"/>
    </source>
</evidence>
<dbReference type="PANTHER" id="PTHR11056">
    <property type="entry name" value="HOMOGENTISATE 1,2-DIOXYGENASE"/>
    <property type="match status" value="1"/>
</dbReference>
<evidence type="ECO:0000256" key="8">
    <source>
        <dbReference type="ARBA" id="ARBA00023232"/>
    </source>
</evidence>
<accession>A0A0W0R269</accession>
<comment type="cofactor">
    <cofactor evidence="1 11">
        <name>Fe cation</name>
        <dbReference type="ChEBI" id="CHEBI:24875"/>
    </cofactor>
</comment>
<organism evidence="14 16">
    <name type="scientific">Legionella adelaidensis</name>
    <dbReference type="NCBI Taxonomy" id="45056"/>
    <lineage>
        <taxon>Bacteria</taxon>
        <taxon>Pseudomonadati</taxon>
        <taxon>Pseudomonadota</taxon>
        <taxon>Gammaproteobacteria</taxon>
        <taxon>Legionellales</taxon>
        <taxon>Legionellaceae</taxon>
        <taxon>Legionella</taxon>
    </lineage>
</organism>
<dbReference type="KEGG" id="ladl:NCTC12735_00688"/>
<dbReference type="Proteomes" id="UP000054859">
    <property type="component" value="Unassembled WGS sequence"/>
</dbReference>
<feature type="binding site" evidence="11">
    <location>
        <position position="373"/>
    </location>
    <ligand>
        <name>Fe cation</name>
        <dbReference type="ChEBI" id="CHEBI:24875"/>
    </ligand>
</feature>
<keyword evidence="7 11" id="KW-0408">Iron</keyword>
<comment type="similarity">
    <text evidence="2">Belongs to the homogentisate dioxygenase family.</text>
</comment>
<dbReference type="OrthoDB" id="9811253at2"/>
<dbReference type="STRING" id="45056.Lade_1486"/>
<dbReference type="GO" id="GO:0006559">
    <property type="term" value="P:L-phenylalanine catabolic process"/>
    <property type="evidence" value="ECO:0007669"/>
    <property type="project" value="UniProtKB-UniRule"/>
</dbReference>
<feature type="domain" description="Homogentisate 1,2-dioxygenase N-terminal" evidence="13">
    <location>
        <begin position="23"/>
        <end position="281"/>
    </location>
</feature>
<dbReference type="InterPro" id="IPR011051">
    <property type="entry name" value="RmlC_Cupin_sf"/>
</dbReference>
<dbReference type="GO" id="GO:0004411">
    <property type="term" value="F:homogentisate 1,2-dioxygenase activity"/>
    <property type="evidence" value="ECO:0007669"/>
    <property type="project" value="UniProtKB-UniRule"/>
</dbReference>
<dbReference type="Proteomes" id="UP000281170">
    <property type="component" value="Plasmid 11"/>
</dbReference>
<dbReference type="Gene3D" id="2.60.120.10">
    <property type="entry name" value="Jelly Rolls"/>
    <property type="match status" value="1"/>
</dbReference>
<protein>
    <recommendedName>
        <fullName evidence="9">Homogentisate 1,2-dioxygenase</fullName>
        <ecNumber evidence="9">1.13.11.5</ecNumber>
    </recommendedName>
</protein>
<keyword evidence="3 11" id="KW-0479">Metal-binding</keyword>
<dbReference type="InterPro" id="IPR046451">
    <property type="entry name" value="HgmA_C"/>
</dbReference>
<evidence type="ECO:0000313" key="14">
    <source>
        <dbReference type="EMBL" id="KTC65172.1"/>
    </source>
</evidence>
<dbReference type="GO" id="GO:0006572">
    <property type="term" value="P:L-tyrosine catabolic process"/>
    <property type="evidence" value="ECO:0007669"/>
    <property type="project" value="UniProtKB-UniRule"/>
</dbReference>
<dbReference type="RefSeq" id="WP_084758876.1">
    <property type="nucleotide sequence ID" value="NZ_CAAAHS010000019.1"/>
</dbReference>
<dbReference type="GO" id="GO:0046872">
    <property type="term" value="F:metal ion binding"/>
    <property type="evidence" value="ECO:0007669"/>
    <property type="project" value="UniProtKB-KW"/>
</dbReference>
<dbReference type="FunFam" id="2.60.120.10:FF:000034">
    <property type="entry name" value="Homogentisate 1,2-dioxygenase"/>
    <property type="match status" value="1"/>
</dbReference>
<dbReference type="Pfam" id="PF04209">
    <property type="entry name" value="HgmA_C"/>
    <property type="match status" value="1"/>
</dbReference>
<evidence type="ECO:0000256" key="7">
    <source>
        <dbReference type="ARBA" id="ARBA00023004"/>
    </source>
</evidence>
<evidence type="ECO:0000256" key="10">
    <source>
        <dbReference type="PIRSR" id="PIRSR605708-1"/>
    </source>
</evidence>
<evidence type="ECO:0000313" key="17">
    <source>
        <dbReference type="Proteomes" id="UP000281170"/>
    </source>
</evidence>
<feature type="binding site" evidence="11">
    <location>
        <position position="373"/>
    </location>
    <ligand>
        <name>homogentisate</name>
        <dbReference type="ChEBI" id="CHEBI:16169"/>
    </ligand>
</feature>
<keyword evidence="4" id="KW-0828">Tyrosine catabolism</keyword>
<feature type="binding site" evidence="11">
    <location>
        <position position="343"/>
    </location>
    <ligand>
        <name>Fe cation</name>
        <dbReference type="ChEBI" id="CHEBI:24875"/>
    </ligand>
</feature>
<evidence type="ECO:0000256" key="2">
    <source>
        <dbReference type="ARBA" id="ARBA00007757"/>
    </source>
</evidence>
<evidence type="ECO:0000256" key="3">
    <source>
        <dbReference type="ARBA" id="ARBA00022723"/>
    </source>
</evidence>
<dbReference type="EMBL" id="LNKA01000007">
    <property type="protein sequence ID" value="KTC65172.1"/>
    <property type="molecule type" value="Genomic_DNA"/>
</dbReference>
<dbReference type="InterPro" id="IPR005708">
    <property type="entry name" value="Homogentis_dOase"/>
</dbReference>
<evidence type="ECO:0000256" key="11">
    <source>
        <dbReference type="PIRSR" id="PIRSR605708-2"/>
    </source>
</evidence>
<dbReference type="SUPFAM" id="SSF51182">
    <property type="entry name" value="RmlC-like cupins"/>
    <property type="match status" value="1"/>
</dbReference>
<keyword evidence="16" id="KW-1185">Reference proteome</keyword>
<name>A0A0W0R269_9GAMM</name>
<keyword evidence="5 14" id="KW-0223">Dioxygenase</keyword>
<reference evidence="15 17" key="2">
    <citation type="submission" date="2018-12" db="EMBL/GenBank/DDBJ databases">
        <authorList>
            <consortium name="Pathogen Informatics"/>
        </authorList>
    </citation>
    <scope>NUCLEOTIDE SEQUENCE [LARGE SCALE GENOMIC DNA]</scope>
    <source>
        <strain evidence="15 17">NCTC12735</strain>
        <plasmid evidence="17">11</plasmid>
    </source>
</reference>
<feature type="domain" description="Homogentisate 1,2-dioxygenase C-terminal" evidence="12">
    <location>
        <begin position="283"/>
        <end position="434"/>
    </location>
</feature>
<evidence type="ECO:0000256" key="9">
    <source>
        <dbReference type="NCBIfam" id="TIGR01015"/>
    </source>
</evidence>
<dbReference type="InterPro" id="IPR046452">
    <property type="entry name" value="HgmA_N"/>
</dbReference>
<keyword evidence="15" id="KW-0614">Plasmid</keyword>
<dbReference type="GO" id="GO:0005737">
    <property type="term" value="C:cytoplasm"/>
    <property type="evidence" value="ECO:0007669"/>
    <property type="project" value="TreeGrafter"/>
</dbReference>
<evidence type="ECO:0000259" key="13">
    <source>
        <dbReference type="Pfam" id="PF20510"/>
    </source>
</evidence>
<evidence type="ECO:0000313" key="15">
    <source>
        <dbReference type="EMBL" id="VEH85066.1"/>
    </source>
</evidence>
<evidence type="ECO:0000256" key="6">
    <source>
        <dbReference type="ARBA" id="ARBA00023002"/>
    </source>
</evidence>
<dbReference type="EC" id="1.13.11.5" evidence="9"/>
<dbReference type="InterPro" id="IPR014710">
    <property type="entry name" value="RmlC-like_jellyroll"/>
</dbReference>
<keyword evidence="8" id="KW-0585">Phenylalanine catabolism</keyword>
<dbReference type="NCBIfam" id="TIGR01015">
    <property type="entry name" value="hmgA"/>
    <property type="match status" value="1"/>
</dbReference>
<feature type="active site" description="Proton acceptor" evidence="10">
    <location>
        <position position="294"/>
    </location>
</feature>
<evidence type="ECO:0000256" key="4">
    <source>
        <dbReference type="ARBA" id="ARBA00022878"/>
    </source>
</evidence>
<feature type="binding site" evidence="11">
    <location>
        <position position="337"/>
    </location>
    <ligand>
        <name>Fe cation</name>
        <dbReference type="ChEBI" id="CHEBI:24875"/>
    </ligand>
</feature>
<keyword evidence="6 14" id="KW-0560">Oxidoreductase</keyword>
<dbReference type="CDD" id="cd07000">
    <property type="entry name" value="cupin_HGO_N"/>
    <property type="match status" value="1"/>
</dbReference>
<gene>
    <name evidence="14" type="primary">hmgA</name>
    <name evidence="14" type="ORF">Lade_1486</name>
    <name evidence="15" type="ORF">NCTC12735_00688</name>
</gene>
<sequence>MSSTIFPISGYSFLNKNEENTVLAGFGNYHQTEAIKGTLPANQNSPQQCPSGLYAEQLSGSAFTRTRDRNLKSWLYRILPSVVRQDYTLYATQFNDQWEKLQPPNPMRWSPLPPQQKKQDFIDGLFHLAGHHLGNVYLYQCNLSMEKRYFSNSDGEMLVVPYQGMVILHTEFGILEIQPGAIAVIPRGIKFKVSIKETHAAGYICENLGLPFRLPELGIIGANGLANPRHFLYPHAAFEETKEEITLLCKYQNHWWQAKSNHSPLNVVAWHGNYAPYMYDLNLFNTLNTTSFDHPDPSIFTVLTSESTIPGVANIDFVIFPPRWMVAEHTFRPPYFHRNIMNELMGLVIGNYDAKEEGFEVGGVSLHNCMTGHGPDAATYEKASKQELKPEYYANTLAFMFESEQPWLVTKKAYDSPTRQKDYTDCWLELPIHFKKM</sequence>
<dbReference type="AlphaFoldDB" id="A0A0W0R269"/>
<evidence type="ECO:0000256" key="5">
    <source>
        <dbReference type="ARBA" id="ARBA00022964"/>
    </source>
</evidence>
<feature type="binding site" evidence="11">
    <location>
        <position position="352"/>
    </location>
    <ligand>
        <name>homogentisate</name>
        <dbReference type="ChEBI" id="CHEBI:16169"/>
    </ligand>
</feature>
<dbReference type="EMBL" id="LR134420">
    <property type="protein sequence ID" value="VEH85066.1"/>
    <property type="molecule type" value="Genomic_DNA"/>
</dbReference>
<evidence type="ECO:0000259" key="12">
    <source>
        <dbReference type="Pfam" id="PF04209"/>
    </source>
</evidence>
<geneLocation type="plasmid" evidence="15 17">
    <name>11</name>
</geneLocation>
<dbReference type="PANTHER" id="PTHR11056:SF0">
    <property type="entry name" value="HOMOGENTISATE 1,2-DIOXYGENASE"/>
    <property type="match status" value="1"/>
</dbReference>